<organism evidence="1 2">
    <name type="scientific">Pleurotus cornucopiae</name>
    <name type="common">Cornucopia mushroom</name>
    <dbReference type="NCBI Taxonomy" id="5321"/>
    <lineage>
        <taxon>Eukaryota</taxon>
        <taxon>Fungi</taxon>
        <taxon>Dikarya</taxon>
        <taxon>Basidiomycota</taxon>
        <taxon>Agaricomycotina</taxon>
        <taxon>Agaricomycetes</taxon>
        <taxon>Agaricomycetidae</taxon>
        <taxon>Agaricales</taxon>
        <taxon>Pleurotineae</taxon>
        <taxon>Pleurotaceae</taxon>
        <taxon>Pleurotus</taxon>
    </lineage>
</organism>
<reference evidence="1 2" key="1">
    <citation type="journal article" date="2021" name="Appl. Environ. Microbiol.">
        <title>Genetic linkage and physical mapping for an oyster mushroom Pleurotus cornucopiae and QTL analysis for the trait cap color.</title>
        <authorList>
            <person name="Zhang Y."/>
            <person name="Gao W."/>
            <person name="Sonnenberg A."/>
            <person name="Chen Q."/>
            <person name="Zhang J."/>
            <person name="Huang C."/>
        </authorList>
    </citation>
    <scope>NUCLEOTIDE SEQUENCE [LARGE SCALE GENOMIC DNA]</scope>
    <source>
        <strain evidence="1">CCMSSC00406</strain>
    </source>
</reference>
<accession>A0ACB7IUS6</accession>
<protein>
    <submittedName>
        <fullName evidence="1">Uncharacterized protein</fullName>
    </submittedName>
</protein>
<evidence type="ECO:0000313" key="2">
    <source>
        <dbReference type="Proteomes" id="UP000824881"/>
    </source>
</evidence>
<name>A0ACB7IUS6_PLECO</name>
<dbReference type="Proteomes" id="UP000824881">
    <property type="component" value="Unassembled WGS sequence"/>
</dbReference>
<comment type="caution">
    <text evidence="1">The sequence shown here is derived from an EMBL/GenBank/DDBJ whole genome shotgun (WGS) entry which is preliminary data.</text>
</comment>
<evidence type="ECO:0000313" key="1">
    <source>
        <dbReference type="EMBL" id="KAG9221388.1"/>
    </source>
</evidence>
<gene>
    <name evidence="1" type="ORF">CCMSSC00406_0009837</name>
</gene>
<sequence length="521" mass="58332">MKPPQKGKVKPRANVGQNETGGLRPYWCAPASTRGVDSNPEETITESVEGGVNAARLRKQPTPGPSWHPPTVRIAPEPPRGGRTEASVPPQKPGPPPASESSSSSNPTERPPPQTAFPSLDISPVEPVEEKQRTGARSSKDSPSSIERRRRYLGRMSLVMLALALGVNSVYMGREYDEEELKLRKMKAEEAPATRWGRTTDRFKELFDYFNKPAWSELLPAQLPPPHGKPYTLLVSLDDLLVTSTWDRQHGWRTAKRPGVDYFLAYISQFYEVVIFTTQYHYTAMPILEKLDKYNFFITHKLFRDATRSINGKIVKDLSYLNRDLSKVVLLDTHEDHISTHPENSILLPKWTGDPKDKGLVSMIPFLESLAIYKAPDVRPILEAYHGKDVPIEYAKKEAEAKQRHIEEWSKKSKGVSSSLTLSSMFGGPSSQPRSAVPLTYLEQKRLEAQQLYKEEQAYIMTHREEFDKLLEQDQLAMNEGQPNSLWEMFGLMAGQTKPADPAASSPPASPAPSSGASTSK</sequence>
<keyword evidence="2" id="KW-1185">Reference proteome</keyword>
<proteinExistence type="predicted"/>
<dbReference type="EMBL" id="WQMT02000007">
    <property type="protein sequence ID" value="KAG9221388.1"/>
    <property type="molecule type" value="Genomic_DNA"/>
</dbReference>